<sequence>MSTATPVGEVGPGFLSRGSAAVYRLLVCQLLWLLASAPGLVLIALLVADASNLPVLALGLVPTAPALSAALHAWRSSTAEDDLQPARHFWHGYRTGTRYVLGWWLPVLAVGTVLGLDLAHLHLVVPGPAVPVLQGATLVLLALLGVVGAHALVISSAFTVRGRDTLRLALHHLRRPGPSLGALALLVCAVGVLVLGSDWVLALLVVPGALLLDRLSRPVVTAISEELLR</sequence>
<feature type="transmembrane region" description="Helical" evidence="1">
    <location>
        <begin position="95"/>
        <end position="116"/>
    </location>
</feature>
<keyword evidence="1" id="KW-0472">Membrane</keyword>
<proteinExistence type="predicted"/>
<dbReference type="STRING" id="675864.SAMN04489747_2713"/>
<dbReference type="AlphaFoldDB" id="A0A1G7AUH8"/>
<dbReference type="Proteomes" id="UP000198546">
    <property type="component" value="Chromosome i"/>
</dbReference>
<name>A0A1G7AUH8_9ACTN</name>
<feature type="transmembrane region" description="Helical" evidence="1">
    <location>
        <begin position="136"/>
        <end position="160"/>
    </location>
</feature>
<reference evidence="2 3" key="1">
    <citation type="submission" date="2016-10" db="EMBL/GenBank/DDBJ databases">
        <authorList>
            <person name="de Groot N.N."/>
        </authorList>
    </citation>
    <scope>NUCLEOTIDE SEQUENCE [LARGE SCALE GENOMIC DNA]</scope>
    <source>
        <strain evidence="2 3">MON 2.2</strain>
    </source>
</reference>
<keyword evidence="1" id="KW-1133">Transmembrane helix</keyword>
<keyword evidence="1" id="KW-0812">Transmembrane</keyword>
<protein>
    <recommendedName>
        <fullName evidence="4">Membrane protein YesL</fullName>
    </recommendedName>
</protein>
<feature type="transmembrane region" description="Helical" evidence="1">
    <location>
        <begin position="53"/>
        <end position="74"/>
    </location>
</feature>
<dbReference type="InterPro" id="IPR006938">
    <property type="entry name" value="DUF624"/>
</dbReference>
<keyword evidence="3" id="KW-1185">Reference proteome</keyword>
<accession>A0A1G7AUH8</accession>
<gene>
    <name evidence="2" type="ORF">SAMN04489747_2713</name>
</gene>
<evidence type="ECO:0000313" key="3">
    <source>
        <dbReference type="Proteomes" id="UP000198546"/>
    </source>
</evidence>
<organism evidence="2 3">
    <name type="scientific">Auraticoccus monumenti</name>
    <dbReference type="NCBI Taxonomy" id="675864"/>
    <lineage>
        <taxon>Bacteria</taxon>
        <taxon>Bacillati</taxon>
        <taxon>Actinomycetota</taxon>
        <taxon>Actinomycetes</taxon>
        <taxon>Propionibacteriales</taxon>
        <taxon>Propionibacteriaceae</taxon>
        <taxon>Auraticoccus</taxon>
    </lineage>
</organism>
<feature type="transmembrane region" description="Helical" evidence="1">
    <location>
        <begin position="21"/>
        <end position="47"/>
    </location>
</feature>
<dbReference type="EMBL" id="LT629688">
    <property type="protein sequence ID" value="SDE17655.1"/>
    <property type="molecule type" value="Genomic_DNA"/>
</dbReference>
<evidence type="ECO:0008006" key="4">
    <source>
        <dbReference type="Google" id="ProtNLM"/>
    </source>
</evidence>
<feature type="transmembrane region" description="Helical" evidence="1">
    <location>
        <begin position="180"/>
        <end position="206"/>
    </location>
</feature>
<dbReference type="Pfam" id="PF04854">
    <property type="entry name" value="DUF624"/>
    <property type="match status" value="1"/>
</dbReference>
<dbReference type="RefSeq" id="WP_172804042.1">
    <property type="nucleotide sequence ID" value="NZ_LT629688.1"/>
</dbReference>
<evidence type="ECO:0000313" key="2">
    <source>
        <dbReference type="EMBL" id="SDE17655.1"/>
    </source>
</evidence>
<evidence type="ECO:0000256" key="1">
    <source>
        <dbReference type="SAM" id="Phobius"/>
    </source>
</evidence>